<reference evidence="1" key="1">
    <citation type="journal article" date="2020" name="Stud. Mycol.">
        <title>101 Dothideomycetes genomes: a test case for predicting lifestyles and emergence of pathogens.</title>
        <authorList>
            <person name="Haridas S."/>
            <person name="Albert R."/>
            <person name="Binder M."/>
            <person name="Bloem J."/>
            <person name="Labutti K."/>
            <person name="Salamov A."/>
            <person name="Andreopoulos B."/>
            <person name="Baker S."/>
            <person name="Barry K."/>
            <person name="Bills G."/>
            <person name="Bluhm B."/>
            <person name="Cannon C."/>
            <person name="Castanera R."/>
            <person name="Culley D."/>
            <person name="Daum C."/>
            <person name="Ezra D."/>
            <person name="Gonzalez J."/>
            <person name="Henrissat B."/>
            <person name="Kuo A."/>
            <person name="Liang C."/>
            <person name="Lipzen A."/>
            <person name="Lutzoni F."/>
            <person name="Magnuson J."/>
            <person name="Mondo S."/>
            <person name="Nolan M."/>
            <person name="Ohm R."/>
            <person name="Pangilinan J."/>
            <person name="Park H.-J."/>
            <person name="Ramirez L."/>
            <person name="Alfaro M."/>
            <person name="Sun H."/>
            <person name="Tritt A."/>
            <person name="Yoshinaga Y."/>
            <person name="Zwiers L.-H."/>
            <person name="Turgeon B."/>
            <person name="Goodwin S."/>
            <person name="Spatafora J."/>
            <person name="Crous P."/>
            <person name="Grigoriev I."/>
        </authorList>
    </citation>
    <scope>NUCLEOTIDE SEQUENCE</scope>
    <source>
        <strain evidence="1">CBS 121739</strain>
    </source>
</reference>
<gene>
    <name evidence="1" type="ORF">EJ05DRAFT_506342</name>
</gene>
<organism evidence="1 2">
    <name type="scientific">Pseudovirgaria hyperparasitica</name>
    <dbReference type="NCBI Taxonomy" id="470096"/>
    <lineage>
        <taxon>Eukaryota</taxon>
        <taxon>Fungi</taxon>
        <taxon>Dikarya</taxon>
        <taxon>Ascomycota</taxon>
        <taxon>Pezizomycotina</taxon>
        <taxon>Dothideomycetes</taxon>
        <taxon>Dothideomycetes incertae sedis</taxon>
        <taxon>Acrospermales</taxon>
        <taxon>Acrospermaceae</taxon>
        <taxon>Pseudovirgaria</taxon>
    </lineage>
</organism>
<dbReference type="CDD" id="cd09917">
    <property type="entry name" value="F-box_SF"/>
    <property type="match status" value="1"/>
</dbReference>
<dbReference type="Proteomes" id="UP000799437">
    <property type="component" value="Unassembled WGS sequence"/>
</dbReference>
<evidence type="ECO:0008006" key="3">
    <source>
        <dbReference type="Google" id="ProtNLM"/>
    </source>
</evidence>
<evidence type="ECO:0000313" key="1">
    <source>
        <dbReference type="EMBL" id="KAF2762640.1"/>
    </source>
</evidence>
<keyword evidence="2" id="KW-1185">Reference proteome</keyword>
<proteinExistence type="predicted"/>
<dbReference type="EMBL" id="ML996565">
    <property type="protein sequence ID" value="KAF2762640.1"/>
    <property type="molecule type" value="Genomic_DNA"/>
</dbReference>
<dbReference type="RefSeq" id="XP_033605091.1">
    <property type="nucleotide sequence ID" value="XM_033747808.1"/>
</dbReference>
<sequence>MTTLVDLPTELLCMVADQDYLSADDCFSLALTCRTLNHAIMPIWDKHQKLYVQWGRLIINLNDRYGRALDFTKSVFGDALLTQYVREMIIGMPSDATGSGFPPDHGDSIDRESESQELYELIKTLRLVSESHQFLGSPIRFIDNSSRSDIDSMIIHVGEHIIPVALILSQLPWALLGLTGFTRSPEAALIRMPDTRNTDLLRIFAMLLASCRYLQRLEICDQNRERNDDFLFALFQMLCKECFVSGGKSSLSRLRHLSLRSHMCKDISIFARENRSEPEDLKFDSFFMALLLPRLETVYGFGVCNSYYNRLHHPAPRSDRHGRRHVVYPCNNTIWMEAITGCKNQMGLHRSSLTTVELFNCDLSYEILRHYFQYTPNLQHFAYSEKEIKRGKFAPEWNRQDHIVHAVAETLSNSLQTLFIRIMDMDRSDFWTSELSAYWSQDSRVDFSRFKHLQSLRVNISTFAQRTWQDSFKHHKSFKDDITHLLPPNLCALEFFGTNYLEDIADSRSSSAAKPAIVAVNWTFLGKVHGVVWRKA</sequence>
<protein>
    <recommendedName>
        <fullName evidence="3">F-box domain-containing protein</fullName>
    </recommendedName>
</protein>
<accession>A0A6A6WKD2</accession>
<dbReference type="GeneID" id="54488862"/>
<dbReference type="AlphaFoldDB" id="A0A6A6WKD2"/>
<evidence type="ECO:0000313" key="2">
    <source>
        <dbReference type="Proteomes" id="UP000799437"/>
    </source>
</evidence>
<name>A0A6A6WKD2_9PEZI</name>